<dbReference type="InterPro" id="IPR050573">
    <property type="entry name" value="SDH/FRD_Iron-Sulfur"/>
</dbReference>
<dbReference type="InterPro" id="IPR009051">
    <property type="entry name" value="Helical_ferredxn"/>
</dbReference>
<dbReference type="SUPFAM" id="SSF46548">
    <property type="entry name" value="alpha-helical ferredoxin"/>
    <property type="match status" value="1"/>
</dbReference>
<keyword evidence="9" id="KW-0411">Iron-sulfur</keyword>
<comment type="caution">
    <text evidence="13">The sequence shown here is derived from an EMBL/GenBank/DDBJ whole genome shotgun (WGS) entry which is preliminary data.</text>
</comment>
<dbReference type="NCBIfam" id="TIGR00384">
    <property type="entry name" value="dhsB"/>
    <property type="match status" value="1"/>
</dbReference>
<dbReference type="PANTHER" id="PTHR11921:SF36">
    <property type="entry name" value="FUMARATE REDUCTASE IRON-SULFUR SUBUNIT"/>
    <property type="match status" value="1"/>
</dbReference>
<dbReference type="InterPro" id="IPR004489">
    <property type="entry name" value="Succ_DH/fum_Rdtase_Fe-S"/>
</dbReference>
<comment type="cofactor">
    <cofactor evidence="2">
        <name>[4Fe-4S] cluster</name>
        <dbReference type="ChEBI" id="CHEBI:49883"/>
    </cofactor>
</comment>
<protein>
    <recommendedName>
        <fullName evidence="12">4Fe-4S ferredoxin-type domain-containing protein</fullName>
    </recommendedName>
</protein>
<reference evidence="13" key="1">
    <citation type="journal article" date="2014" name="Front. Microbiol.">
        <title>High frequency of phylogenetically diverse reductive dehalogenase-homologous genes in deep subseafloor sedimentary metagenomes.</title>
        <authorList>
            <person name="Kawai M."/>
            <person name="Futagami T."/>
            <person name="Toyoda A."/>
            <person name="Takaki Y."/>
            <person name="Nishi S."/>
            <person name="Hori S."/>
            <person name="Arai W."/>
            <person name="Tsubouchi T."/>
            <person name="Morono Y."/>
            <person name="Uchiyama I."/>
            <person name="Ito T."/>
            <person name="Fujiyama A."/>
            <person name="Inagaki F."/>
            <person name="Takami H."/>
        </authorList>
    </citation>
    <scope>NUCLEOTIDE SEQUENCE</scope>
    <source>
        <strain evidence="13">Expedition CK06-06</strain>
    </source>
</reference>
<evidence type="ECO:0000313" key="13">
    <source>
        <dbReference type="EMBL" id="GAG01166.1"/>
    </source>
</evidence>
<feature type="region of interest" description="Disordered" evidence="11">
    <location>
        <begin position="167"/>
        <end position="200"/>
    </location>
</feature>
<dbReference type="Pfam" id="PF13183">
    <property type="entry name" value="Fer4_8"/>
    <property type="match status" value="1"/>
</dbReference>
<comment type="cofactor">
    <cofactor evidence="1">
        <name>[3Fe-4S] cluster</name>
        <dbReference type="ChEBI" id="CHEBI:21137"/>
    </cofactor>
</comment>
<dbReference type="GO" id="GO:0051539">
    <property type="term" value="F:4 iron, 4 sulfur cluster binding"/>
    <property type="evidence" value="ECO:0007669"/>
    <property type="project" value="UniProtKB-KW"/>
</dbReference>
<dbReference type="GO" id="GO:0022904">
    <property type="term" value="P:respiratory electron transport chain"/>
    <property type="evidence" value="ECO:0007669"/>
    <property type="project" value="TreeGrafter"/>
</dbReference>
<dbReference type="GO" id="GO:0051537">
    <property type="term" value="F:2 iron, 2 sulfur cluster binding"/>
    <property type="evidence" value="ECO:0007669"/>
    <property type="project" value="UniProtKB-KW"/>
</dbReference>
<evidence type="ECO:0000256" key="11">
    <source>
        <dbReference type="SAM" id="MobiDB-lite"/>
    </source>
</evidence>
<evidence type="ECO:0000256" key="10">
    <source>
        <dbReference type="ARBA" id="ARBA00034078"/>
    </source>
</evidence>
<feature type="non-terminal residue" evidence="13">
    <location>
        <position position="1"/>
    </location>
</feature>
<evidence type="ECO:0000256" key="6">
    <source>
        <dbReference type="ARBA" id="ARBA00022723"/>
    </source>
</evidence>
<evidence type="ECO:0000256" key="1">
    <source>
        <dbReference type="ARBA" id="ARBA00001927"/>
    </source>
</evidence>
<name>X0VKT4_9ZZZZ</name>
<proteinExistence type="inferred from homology"/>
<accession>X0VKT4</accession>
<sequence>LACRTRTDELPSKITLLPLPLFRLVGDLSVDTGSWFAQMGQRVESWIHTLRPFESDGEEERMSDDKAQEVYELDRCIECGCCIAACATAQMREDFLGAAGLLRIARFLVDPRDQRTEADVFDVVATDDGVFGCIGLLACHDYCPKGLPLMEQLAYLRRKMALATLRRRDGNGRRGKAKEPPAGEPEPSPVVTDSPPSQKA</sequence>
<dbReference type="Gene3D" id="1.10.1060.10">
    <property type="entry name" value="Alpha-helical ferredoxin"/>
    <property type="match status" value="1"/>
</dbReference>
<comment type="similarity">
    <text evidence="3">Belongs to the succinate dehydrogenase/fumarate reductase iron-sulfur protein family.</text>
</comment>
<dbReference type="FunFam" id="1.10.1060.10:FF:000003">
    <property type="entry name" value="Succinate dehydrogenase iron-sulfur subunit"/>
    <property type="match status" value="1"/>
</dbReference>
<evidence type="ECO:0000256" key="9">
    <source>
        <dbReference type="ARBA" id="ARBA00023014"/>
    </source>
</evidence>
<keyword evidence="7" id="KW-0560">Oxidoreductase</keyword>
<gene>
    <name evidence="13" type="ORF">S01H1_45563</name>
</gene>
<feature type="compositionally biased region" description="Basic and acidic residues" evidence="11">
    <location>
        <begin position="167"/>
        <end position="181"/>
    </location>
</feature>
<evidence type="ECO:0000256" key="7">
    <source>
        <dbReference type="ARBA" id="ARBA00023002"/>
    </source>
</evidence>
<organism evidence="13">
    <name type="scientific">marine sediment metagenome</name>
    <dbReference type="NCBI Taxonomy" id="412755"/>
    <lineage>
        <taxon>unclassified sequences</taxon>
        <taxon>metagenomes</taxon>
        <taxon>ecological metagenomes</taxon>
    </lineage>
</organism>
<feature type="domain" description="4Fe-4S ferredoxin-type" evidence="12">
    <location>
        <begin position="66"/>
        <end position="96"/>
    </location>
</feature>
<dbReference type="GO" id="GO:0046872">
    <property type="term" value="F:metal ion binding"/>
    <property type="evidence" value="ECO:0007669"/>
    <property type="project" value="UniProtKB-KW"/>
</dbReference>
<evidence type="ECO:0000256" key="4">
    <source>
        <dbReference type="ARBA" id="ARBA00022485"/>
    </source>
</evidence>
<dbReference type="AlphaFoldDB" id="X0VKT4"/>
<keyword evidence="5" id="KW-0001">2Fe-2S</keyword>
<dbReference type="PROSITE" id="PS51379">
    <property type="entry name" value="4FE4S_FER_2"/>
    <property type="match status" value="1"/>
</dbReference>
<evidence type="ECO:0000256" key="3">
    <source>
        <dbReference type="ARBA" id="ARBA00009433"/>
    </source>
</evidence>
<dbReference type="EMBL" id="BARS01029123">
    <property type="protein sequence ID" value="GAG01166.1"/>
    <property type="molecule type" value="Genomic_DNA"/>
</dbReference>
<dbReference type="GO" id="GO:0016491">
    <property type="term" value="F:oxidoreductase activity"/>
    <property type="evidence" value="ECO:0007669"/>
    <property type="project" value="UniProtKB-KW"/>
</dbReference>
<evidence type="ECO:0000259" key="12">
    <source>
        <dbReference type="PROSITE" id="PS51379"/>
    </source>
</evidence>
<keyword evidence="6" id="KW-0479">Metal-binding</keyword>
<dbReference type="PANTHER" id="PTHR11921">
    <property type="entry name" value="SUCCINATE DEHYDROGENASE IRON-SULFUR PROTEIN"/>
    <property type="match status" value="1"/>
</dbReference>
<keyword evidence="8" id="KW-0408">Iron</keyword>
<dbReference type="InterPro" id="IPR017896">
    <property type="entry name" value="4Fe4S_Fe-S-bd"/>
</dbReference>
<keyword evidence="4" id="KW-0004">4Fe-4S</keyword>
<comment type="cofactor">
    <cofactor evidence="10">
        <name>[2Fe-2S] cluster</name>
        <dbReference type="ChEBI" id="CHEBI:190135"/>
    </cofactor>
</comment>
<dbReference type="NCBIfam" id="NF010071">
    <property type="entry name" value="PRK13552.1"/>
    <property type="match status" value="1"/>
</dbReference>
<evidence type="ECO:0000256" key="8">
    <source>
        <dbReference type="ARBA" id="ARBA00023004"/>
    </source>
</evidence>
<evidence type="ECO:0000256" key="2">
    <source>
        <dbReference type="ARBA" id="ARBA00001966"/>
    </source>
</evidence>
<evidence type="ECO:0000256" key="5">
    <source>
        <dbReference type="ARBA" id="ARBA00022714"/>
    </source>
</evidence>
<dbReference type="GO" id="GO:0006099">
    <property type="term" value="P:tricarboxylic acid cycle"/>
    <property type="evidence" value="ECO:0007669"/>
    <property type="project" value="InterPro"/>
</dbReference>